<dbReference type="GO" id="GO:0015288">
    <property type="term" value="F:porin activity"/>
    <property type="evidence" value="ECO:0007669"/>
    <property type="project" value="TreeGrafter"/>
</dbReference>
<feature type="non-terminal residue" evidence="8">
    <location>
        <position position="1"/>
    </location>
</feature>
<gene>
    <name evidence="8" type="ORF">A9R00_03400</name>
</gene>
<dbReference type="GO" id="GO:1990281">
    <property type="term" value="C:efflux pump complex"/>
    <property type="evidence" value="ECO:0007669"/>
    <property type="project" value="TreeGrafter"/>
</dbReference>
<comment type="caution">
    <text evidence="8">The sequence shown here is derived from an EMBL/GenBank/DDBJ whole genome shotgun (WGS) entry which is preliminary data.</text>
</comment>
<accession>A0A1Y5HYG7</accession>
<dbReference type="GO" id="GO:0009279">
    <property type="term" value="C:cell outer membrane"/>
    <property type="evidence" value="ECO:0007669"/>
    <property type="project" value="UniProtKB-SubCell"/>
</dbReference>
<dbReference type="PANTHER" id="PTHR30026:SF21">
    <property type="entry name" value="SLR1270 PROTEIN"/>
    <property type="match status" value="1"/>
</dbReference>
<evidence type="ECO:0000256" key="7">
    <source>
        <dbReference type="ARBA" id="ARBA00023237"/>
    </source>
</evidence>
<comment type="subcellular location">
    <subcellularLocation>
        <location evidence="1">Cell outer membrane</location>
    </subcellularLocation>
</comment>
<evidence type="ECO:0000256" key="6">
    <source>
        <dbReference type="ARBA" id="ARBA00023136"/>
    </source>
</evidence>
<evidence type="ECO:0000256" key="3">
    <source>
        <dbReference type="ARBA" id="ARBA00022448"/>
    </source>
</evidence>
<evidence type="ECO:0000313" key="9">
    <source>
        <dbReference type="Proteomes" id="UP000227088"/>
    </source>
</evidence>
<sequence>YIQPPIGLTQLLNSARQFYPKVLAAQQRQAHAKAQLIGAEGGYDWQLDQALKARTSGYYDGVYLENKLTRPLPMMNAKVFAQYRISDGDFPIYEQDWVTQDGGEASIGLSLSLLQGRENDERRFQLEDARLELALTGYEQLKVENRVLIEASTAYMSWLLAARQQEVYRNLLQMAELQQKVLRRRVTLGDSAEVDLLDQQQELIKRRSQLLKADNALLKAATQLSLYWRDDSGRPIRPDNTQVPTQLPKLPELQHREKSVWLAEVIAKHPQLQAMQVKRQQLENKRHLHSEELLPKLDFSVKLAQDLGNEVENLNELESVVGLQLSVPLRRRQGKAKVSKLEAEIRELDYRFNGLAEQLRSELENGLLELHNSIAQAELAQQQVTVTDRLRQGEYQRFEAGASDMFRLNIREQMAARAQIDAVSASLKQSLVVLELLGLSYQIPQYIH</sequence>
<keyword evidence="7" id="KW-0998">Cell outer membrane</keyword>
<dbReference type="AlphaFoldDB" id="A0A1Y5HYG7"/>
<dbReference type="Gene3D" id="1.20.1600.10">
    <property type="entry name" value="Outer membrane efflux proteins (OEP)"/>
    <property type="match status" value="1"/>
</dbReference>
<protein>
    <recommendedName>
        <fullName evidence="10">Transporter</fullName>
    </recommendedName>
</protein>
<keyword evidence="4" id="KW-1134">Transmembrane beta strand</keyword>
<dbReference type="SUPFAM" id="SSF56954">
    <property type="entry name" value="Outer membrane efflux proteins (OEP)"/>
    <property type="match status" value="1"/>
</dbReference>
<dbReference type="InterPro" id="IPR051906">
    <property type="entry name" value="TolC-like"/>
</dbReference>
<reference evidence="9" key="1">
    <citation type="journal article" date="2017" name="Proc. Natl. Acad. Sci. U.S.A.">
        <title>Simulation of Deepwater Horizon oil plume reveals substrate specialization within a complex community of hydrocarbon degraders.</title>
        <authorList>
            <person name="Hu P."/>
            <person name="Dubinsky E.A."/>
            <person name="Probst A.J."/>
            <person name="Wang J."/>
            <person name="Sieber C.M.K."/>
            <person name="Tom L.M."/>
            <person name="Gardinali P."/>
            <person name="Banfield J.F."/>
            <person name="Atlas R.M."/>
            <person name="Andersen G.L."/>
        </authorList>
    </citation>
    <scope>NUCLEOTIDE SEQUENCE [LARGE SCALE GENOMIC DNA]</scope>
</reference>
<keyword evidence="5" id="KW-0812">Transmembrane</keyword>
<evidence type="ECO:0000256" key="2">
    <source>
        <dbReference type="ARBA" id="ARBA00007613"/>
    </source>
</evidence>
<evidence type="ECO:0000313" key="8">
    <source>
        <dbReference type="EMBL" id="OUS40954.1"/>
    </source>
</evidence>
<keyword evidence="6" id="KW-0472">Membrane</keyword>
<proteinExistence type="inferred from homology"/>
<dbReference type="InterPro" id="IPR003423">
    <property type="entry name" value="OMP_efflux"/>
</dbReference>
<name>A0A1Y5HYG7_OLEAN</name>
<dbReference type="PANTHER" id="PTHR30026">
    <property type="entry name" value="OUTER MEMBRANE PROTEIN TOLC"/>
    <property type="match status" value="1"/>
</dbReference>
<dbReference type="GO" id="GO:0015562">
    <property type="term" value="F:efflux transmembrane transporter activity"/>
    <property type="evidence" value="ECO:0007669"/>
    <property type="project" value="InterPro"/>
</dbReference>
<dbReference type="Pfam" id="PF02321">
    <property type="entry name" value="OEP"/>
    <property type="match status" value="2"/>
</dbReference>
<comment type="similarity">
    <text evidence="2">Belongs to the outer membrane factor (OMF) (TC 1.B.17) family.</text>
</comment>
<evidence type="ECO:0000256" key="1">
    <source>
        <dbReference type="ARBA" id="ARBA00004442"/>
    </source>
</evidence>
<dbReference type="EMBL" id="MABE01000196">
    <property type="protein sequence ID" value="OUS40954.1"/>
    <property type="molecule type" value="Genomic_DNA"/>
</dbReference>
<evidence type="ECO:0000256" key="5">
    <source>
        <dbReference type="ARBA" id="ARBA00022692"/>
    </source>
</evidence>
<keyword evidence="3" id="KW-0813">Transport</keyword>
<dbReference type="Proteomes" id="UP000227088">
    <property type="component" value="Unassembled WGS sequence"/>
</dbReference>
<evidence type="ECO:0008006" key="10">
    <source>
        <dbReference type="Google" id="ProtNLM"/>
    </source>
</evidence>
<organism evidence="8 9">
    <name type="scientific">Oleispira antarctica</name>
    <dbReference type="NCBI Taxonomy" id="188908"/>
    <lineage>
        <taxon>Bacteria</taxon>
        <taxon>Pseudomonadati</taxon>
        <taxon>Pseudomonadota</taxon>
        <taxon>Gammaproteobacteria</taxon>
        <taxon>Oceanospirillales</taxon>
        <taxon>Oceanospirillaceae</taxon>
        <taxon>Oleispira</taxon>
    </lineage>
</organism>
<evidence type="ECO:0000256" key="4">
    <source>
        <dbReference type="ARBA" id="ARBA00022452"/>
    </source>
</evidence>